<evidence type="ECO:0000313" key="1">
    <source>
        <dbReference type="EMBL" id="RRT64375.1"/>
    </source>
</evidence>
<comment type="caution">
    <text evidence="1">The sequence shown here is derived from an EMBL/GenBank/DDBJ whole genome shotgun (WGS) entry which is preliminary data.</text>
</comment>
<reference evidence="1 2" key="1">
    <citation type="journal article" date="2014" name="Agronomy (Basel)">
        <title>A Draft Genome Sequence for Ensete ventricosum, the Drought-Tolerant Tree Against Hunger.</title>
        <authorList>
            <person name="Harrison J."/>
            <person name="Moore K.A."/>
            <person name="Paszkiewicz K."/>
            <person name="Jones T."/>
            <person name="Grant M."/>
            <person name="Ambacheew D."/>
            <person name="Muzemil S."/>
            <person name="Studholme D.J."/>
        </authorList>
    </citation>
    <scope>NUCLEOTIDE SEQUENCE [LARGE SCALE GENOMIC DNA]</scope>
</reference>
<accession>A0A426ZKA9</accession>
<dbReference type="EMBL" id="AMZH03006220">
    <property type="protein sequence ID" value="RRT64375.1"/>
    <property type="molecule type" value="Genomic_DNA"/>
</dbReference>
<sequence>MLILVPLLDWRKGLDELGVWFKSALALLRYGFGVFMPRCMAHKCMDSAKVSSLSTGSEPSEAPKVLRDLVHMKEAHNCSFLSQGLHSYYISPRVGFKISGAGPCSKGWRGRFFIVSGSQDWGFLVV</sequence>
<organism evidence="1 2">
    <name type="scientific">Ensete ventricosum</name>
    <name type="common">Abyssinian banana</name>
    <name type="synonym">Musa ensete</name>
    <dbReference type="NCBI Taxonomy" id="4639"/>
    <lineage>
        <taxon>Eukaryota</taxon>
        <taxon>Viridiplantae</taxon>
        <taxon>Streptophyta</taxon>
        <taxon>Embryophyta</taxon>
        <taxon>Tracheophyta</taxon>
        <taxon>Spermatophyta</taxon>
        <taxon>Magnoliopsida</taxon>
        <taxon>Liliopsida</taxon>
        <taxon>Zingiberales</taxon>
        <taxon>Musaceae</taxon>
        <taxon>Ensete</taxon>
    </lineage>
</organism>
<evidence type="ECO:0000313" key="2">
    <source>
        <dbReference type="Proteomes" id="UP000287651"/>
    </source>
</evidence>
<proteinExistence type="predicted"/>
<dbReference type="AlphaFoldDB" id="A0A426ZKA9"/>
<dbReference type="Proteomes" id="UP000287651">
    <property type="component" value="Unassembled WGS sequence"/>
</dbReference>
<protein>
    <submittedName>
        <fullName evidence="1">Uncharacterized protein</fullName>
    </submittedName>
</protein>
<gene>
    <name evidence="1" type="ORF">B296_00004324</name>
</gene>
<name>A0A426ZKA9_ENSVE</name>